<dbReference type="OrthoDB" id="21414at10239"/>
<dbReference type="Proteomes" id="UP000009066">
    <property type="component" value="Segment"/>
</dbReference>
<accession>G1DAD2</accession>
<proteinExistence type="predicted"/>
<keyword evidence="2" id="KW-1185">Reference proteome</keyword>
<reference evidence="1 2" key="1">
    <citation type="journal article" date="2012" name="J. Virol.">
        <title>Complete Genome Sequences of 138 Mycobacteriophages.</title>
        <authorList>
            <consortium name="the Science Education Alliance Phage Hunters Advancing Genomics and Evolutionary Science Program"/>
            <consortium name="the KwaZulu-Natal Research Institute for Tuberculosis and HIV Mycobacterial Genetics Course Students"/>
            <consortium name="the Phage Hunters Integrating Research and Education Program"/>
            <person name="Hatfull G.F."/>
        </authorList>
    </citation>
    <scope>NUCLEOTIDE SEQUENCE [LARGE SCALE GENOMIC DNA]</scope>
</reference>
<dbReference type="RefSeq" id="YP_009637708.1">
    <property type="nucleotide sequence ID" value="NC_042328.1"/>
</dbReference>
<organism evidence="1 2">
    <name type="scientific">Mycobacterium phage HelDan</name>
    <dbReference type="NCBI Taxonomy" id="2922217"/>
    <lineage>
        <taxon>Viruses</taxon>
        <taxon>Duplodnaviria</taxon>
        <taxon>Heunggongvirae</taxon>
        <taxon>Uroviricota</taxon>
        <taxon>Caudoviricetes</taxon>
        <taxon>Veracruzvirus</taxon>
        <taxon>Veracruzvirus heldan</taxon>
    </lineage>
</organism>
<dbReference type="GeneID" id="40234420"/>
<dbReference type="EMBL" id="JF957058">
    <property type="protein sequence ID" value="AEJ92034.1"/>
    <property type="molecule type" value="Genomic_DNA"/>
</dbReference>
<sequence>MSREEQDMSAIEHFIEVWGDGYLSGDIATHMTCVEVEALADVFRAFGHSDTADRWIEDHAEADDCGDRHCRCDDPECIEERTREA</sequence>
<protein>
    <submittedName>
        <fullName evidence="1">Uncharacterized protein</fullName>
    </submittedName>
</protein>
<name>G1DAD2_9CAUD</name>
<evidence type="ECO:0000313" key="2">
    <source>
        <dbReference type="Proteomes" id="UP000009066"/>
    </source>
</evidence>
<evidence type="ECO:0000313" key="1">
    <source>
        <dbReference type="EMBL" id="AEJ92034.1"/>
    </source>
</evidence>
<gene>
    <name evidence="1" type="primary">83</name>
    <name evidence="1" type="ORF">HELDAN_83</name>
</gene>